<accession>A0AAN6LTU1</accession>
<dbReference type="PANTHER" id="PTHR47843:SF2">
    <property type="entry name" value="BTB DOMAIN-CONTAINING PROTEIN"/>
    <property type="match status" value="1"/>
</dbReference>
<name>A0AAN6LTU1_9PLEO</name>
<organism evidence="1 2">
    <name type="scientific">Pseudopithomyces chartarum</name>
    <dbReference type="NCBI Taxonomy" id="1892770"/>
    <lineage>
        <taxon>Eukaryota</taxon>
        <taxon>Fungi</taxon>
        <taxon>Dikarya</taxon>
        <taxon>Ascomycota</taxon>
        <taxon>Pezizomycotina</taxon>
        <taxon>Dothideomycetes</taxon>
        <taxon>Pleosporomycetidae</taxon>
        <taxon>Pleosporales</taxon>
        <taxon>Massarineae</taxon>
        <taxon>Didymosphaeriaceae</taxon>
        <taxon>Pseudopithomyces</taxon>
    </lineage>
</organism>
<sequence length="446" mass="49575">MAPLSIDFTKDYTVTLLVGSEQKAFKVTSKMLLRSGHLRDRLKTWLGTENIIISIPEADPDDMQSYLAFILLGPHELTLSEKTTDAICLRYNELARIYVLANKLCDMGTKNAIPIAMLVLSNVKDTTGTTYPPNVGVVQKIYDNTQALSPMRKLMVDLWIPIDKSLMQSCRPLPDEFMRDLLRAMADPTALDSKGLKNVLVAVMGAEGVGNISNRALDRGASAYIEDFTQHYSVTVVVGSSKAELKVDAKLLLRSEILCERLSAFRGTHNIRISVPETTSECMGLYLDFIHIGPNKLALPQVVTKSTISNLYTDLANIYVVSQGLRDEGAKNNVAMAILSLSKIKDNIRTTYPPCPTAVYLIYTFTDTASRICPFLVDLWTPVAVRLIQDCKPLPKQLINNLLRATLNHDLDPKSLHEVLVAVMGVKEVQELPNKTLANPLEEYYE</sequence>
<gene>
    <name evidence="1" type="ORF">GRF29_103g165230</name>
</gene>
<dbReference type="EMBL" id="WVTA01000009">
    <property type="protein sequence ID" value="KAK3207181.1"/>
    <property type="molecule type" value="Genomic_DNA"/>
</dbReference>
<dbReference type="AlphaFoldDB" id="A0AAN6LTU1"/>
<protein>
    <recommendedName>
        <fullName evidence="3">BTB domain-containing protein</fullName>
    </recommendedName>
</protein>
<keyword evidence="2" id="KW-1185">Reference proteome</keyword>
<reference evidence="1 2" key="1">
    <citation type="submission" date="2021-02" db="EMBL/GenBank/DDBJ databases">
        <title>Genome assembly of Pseudopithomyces chartarum.</title>
        <authorList>
            <person name="Jauregui R."/>
            <person name="Singh J."/>
            <person name="Voisey C."/>
        </authorList>
    </citation>
    <scope>NUCLEOTIDE SEQUENCE [LARGE SCALE GENOMIC DNA]</scope>
    <source>
        <strain evidence="1 2">AGR01</strain>
    </source>
</reference>
<evidence type="ECO:0000313" key="1">
    <source>
        <dbReference type="EMBL" id="KAK3207181.1"/>
    </source>
</evidence>
<dbReference type="PANTHER" id="PTHR47843">
    <property type="entry name" value="BTB DOMAIN-CONTAINING PROTEIN-RELATED"/>
    <property type="match status" value="1"/>
</dbReference>
<evidence type="ECO:0008006" key="3">
    <source>
        <dbReference type="Google" id="ProtNLM"/>
    </source>
</evidence>
<proteinExistence type="predicted"/>
<dbReference type="Proteomes" id="UP001280581">
    <property type="component" value="Unassembled WGS sequence"/>
</dbReference>
<evidence type="ECO:0000313" key="2">
    <source>
        <dbReference type="Proteomes" id="UP001280581"/>
    </source>
</evidence>
<comment type="caution">
    <text evidence="1">The sequence shown here is derived from an EMBL/GenBank/DDBJ whole genome shotgun (WGS) entry which is preliminary data.</text>
</comment>